<evidence type="ECO:0000313" key="17">
    <source>
        <dbReference type="EMBL" id="OCG74413.1"/>
    </source>
</evidence>
<keyword evidence="7 14" id="KW-0812">Transmembrane</keyword>
<reference evidence="17 18" key="1">
    <citation type="submission" date="2016-05" db="EMBL/GenBank/DDBJ databases">
        <authorList>
            <person name="Lavstsen T."/>
            <person name="Jespersen J.S."/>
        </authorList>
    </citation>
    <scope>NUCLEOTIDE SEQUENCE [LARGE SCALE GENOMIC DNA]</scope>
    <source>
        <strain evidence="17 18">YLB-01</strain>
    </source>
</reference>
<keyword evidence="18" id="KW-1185">Reference proteome</keyword>
<dbReference type="GO" id="GO:0005886">
    <property type="term" value="C:plasma membrane"/>
    <property type="evidence" value="ECO:0007669"/>
    <property type="project" value="UniProtKB-SubCell"/>
</dbReference>
<dbReference type="InterPro" id="IPR004358">
    <property type="entry name" value="Sig_transdc_His_kin-like_C"/>
</dbReference>
<keyword evidence="8" id="KW-0547">Nucleotide-binding</keyword>
<keyword evidence="12" id="KW-0902">Two-component regulatory system</keyword>
<evidence type="ECO:0000256" key="6">
    <source>
        <dbReference type="ARBA" id="ARBA00022679"/>
    </source>
</evidence>
<evidence type="ECO:0000259" key="16">
    <source>
        <dbReference type="PROSITE" id="PS50109"/>
    </source>
</evidence>
<keyword evidence="11 14" id="KW-1133">Transmembrane helix</keyword>
<dbReference type="InterPro" id="IPR016120">
    <property type="entry name" value="Sig_transdc_His_kin_SpoOB"/>
</dbReference>
<keyword evidence="6" id="KW-0808">Transferase</keyword>
<evidence type="ECO:0000256" key="7">
    <source>
        <dbReference type="ARBA" id="ARBA00022692"/>
    </source>
</evidence>
<evidence type="ECO:0000256" key="1">
    <source>
        <dbReference type="ARBA" id="ARBA00000085"/>
    </source>
</evidence>
<dbReference type="SUPFAM" id="SSF55874">
    <property type="entry name" value="ATPase domain of HSP90 chaperone/DNA topoisomerase II/histidine kinase"/>
    <property type="match status" value="1"/>
</dbReference>
<dbReference type="GO" id="GO:0005524">
    <property type="term" value="F:ATP binding"/>
    <property type="evidence" value="ECO:0007669"/>
    <property type="project" value="UniProtKB-KW"/>
</dbReference>
<dbReference type="InterPro" id="IPR036890">
    <property type="entry name" value="HATPase_C_sf"/>
</dbReference>
<dbReference type="Gene3D" id="3.30.565.10">
    <property type="entry name" value="Histidine kinase-like ATPase, C-terminal domain"/>
    <property type="match status" value="1"/>
</dbReference>
<dbReference type="GO" id="GO:0000155">
    <property type="term" value="F:phosphorelay sensor kinase activity"/>
    <property type="evidence" value="ECO:0007669"/>
    <property type="project" value="InterPro"/>
</dbReference>
<feature type="transmembrane region" description="Helical" evidence="14">
    <location>
        <begin position="168"/>
        <end position="191"/>
    </location>
</feature>
<keyword evidence="5" id="KW-0597">Phosphoprotein</keyword>
<evidence type="ECO:0000256" key="8">
    <source>
        <dbReference type="ARBA" id="ARBA00022741"/>
    </source>
</evidence>
<dbReference type="Pfam" id="PF02518">
    <property type="entry name" value="HATPase_c"/>
    <property type="match status" value="1"/>
</dbReference>
<dbReference type="Gene3D" id="1.10.287.130">
    <property type="match status" value="1"/>
</dbReference>
<feature type="chain" id="PRO_5008631923" description="histidine kinase" evidence="15">
    <location>
        <begin position="22"/>
        <end position="543"/>
    </location>
</feature>
<dbReference type="Proteomes" id="UP000093355">
    <property type="component" value="Unassembled WGS sequence"/>
</dbReference>
<dbReference type="Gene3D" id="3.30.450.20">
    <property type="entry name" value="PAS domain"/>
    <property type="match status" value="2"/>
</dbReference>
<dbReference type="InterPro" id="IPR033463">
    <property type="entry name" value="sCache_3"/>
</dbReference>
<evidence type="ECO:0000256" key="4">
    <source>
        <dbReference type="ARBA" id="ARBA00022475"/>
    </source>
</evidence>
<evidence type="ECO:0000256" key="15">
    <source>
        <dbReference type="SAM" id="SignalP"/>
    </source>
</evidence>
<dbReference type="InterPro" id="IPR005467">
    <property type="entry name" value="His_kinase_dom"/>
</dbReference>
<accession>A0A1B9NCW3</accession>
<dbReference type="PANTHER" id="PTHR43547:SF10">
    <property type="entry name" value="SENSOR HISTIDINE KINASE DCUS"/>
    <property type="match status" value="1"/>
</dbReference>
<evidence type="ECO:0000256" key="9">
    <source>
        <dbReference type="ARBA" id="ARBA00022777"/>
    </source>
</evidence>
<evidence type="ECO:0000256" key="12">
    <source>
        <dbReference type="ARBA" id="ARBA00023012"/>
    </source>
</evidence>
<evidence type="ECO:0000256" key="13">
    <source>
        <dbReference type="ARBA" id="ARBA00023136"/>
    </source>
</evidence>
<evidence type="ECO:0000256" key="11">
    <source>
        <dbReference type="ARBA" id="ARBA00022989"/>
    </source>
</evidence>
<sequence length="543" mass="56305">MLLMQLGAAFLIVLVCLAAFAAFAVGQLRAEAESTALGIARSVASDPDVRAQAAAYAGRAGLDAAALEAGDLQRQAAEVADRTGALFVVIANDRGLRLAHPDPAELGRELSTAYAPVLRGSETIDWAHGTLGDSARAKVPVTDPASGEVIGLVSVGFAPSRVYGDVPAVLGVVAGVALVAVAAAVGVALLIRRRLEALTRGVQPDELEALLQSRAAVLDGVHDGVLAIGPDRVVRACNPSAVRVFGGIDPTGSDVGAAGLPRRLVRAVERVLAGEARVEEQLVLEDRVAYVDVRRARNGADDLGAVAVLRDRTDVLALAERLEAVRAATSALRVQRHEFANRMHAAAGMLAAGRVDEAERMIAEFAERGAIPDEGALEVDEPFLASFLAAKAAEASERGVELRIADDTLLVGVVAQPEDVAAVLGNLVDNAISAAVAGAEPRWVSVSLLDDGDTLALTVTDSGRGVDDPNHVFENARRQEDAAPADAVHGRGIGLPLARRFARRRGGALWLVEARGEGHGAVFAARLPGAMSPRSAPEEAIAP</sequence>
<dbReference type="SUPFAM" id="SSF55890">
    <property type="entry name" value="Sporulation response regulatory protein Spo0B"/>
    <property type="match status" value="1"/>
</dbReference>
<protein>
    <recommendedName>
        <fullName evidence="3">histidine kinase</fullName>
        <ecNumber evidence="3">2.7.13.3</ecNumber>
    </recommendedName>
</protein>
<feature type="signal peptide" evidence="15">
    <location>
        <begin position="1"/>
        <end position="21"/>
    </location>
</feature>
<name>A0A1B9NCW3_9MICO</name>
<dbReference type="EMBL" id="LXMD01000022">
    <property type="protein sequence ID" value="OCG74413.1"/>
    <property type="molecule type" value="Genomic_DNA"/>
</dbReference>
<feature type="domain" description="Histidine kinase" evidence="16">
    <location>
        <begin position="395"/>
        <end position="531"/>
    </location>
</feature>
<evidence type="ECO:0000256" key="2">
    <source>
        <dbReference type="ARBA" id="ARBA00004651"/>
    </source>
</evidence>
<dbReference type="Pfam" id="PF17203">
    <property type="entry name" value="sCache_3_2"/>
    <property type="match status" value="1"/>
</dbReference>
<proteinExistence type="predicted"/>
<evidence type="ECO:0000256" key="3">
    <source>
        <dbReference type="ARBA" id="ARBA00012438"/>
    </source>
</evidence>
<comment type="catalytic activity">
    <reaction evidence="1">
        <text>ATP + protein L-histidine = ADP + protein N-phospho-L-histidine.</text>
        <dbReference type="EC" id="2.7.13.3"/>
    </reaction>
</comment>
<keyword evidence="13 14" id="KW-0472">Membrane</keyword>
<dbReference type="PROSITE" id="PS50109">
    <property type="entry name" value="HIS_KIN"/>
    <property type="match status" value="1"/>
</dbReference>
<dbReference type="STRING" id="904291.A7J15_04895"/>
<dbReference type="SMART" id="SM00387">
    <property type="entry name" value="HATPase_c"/>
    <property type="match status" value="1"/>
</dbReference>
<comment type="subcellular location">
    <subcellularLocation>
        <location evidence="2">Cell membrane</location>
        <topology evidence="2">Multi-pass membrane protein</topology>
    </subcellularLocation>
</comment>
<dbReference type="InterPro" id="IPR003594">
    <property type="entry name" value="HATPase_dom"/>
</dbReference>
<evidence type="ECO:0000256" key="5">
    <source>
        <dbReference type="ARBA" id="ARBA00022553"/>
    </source>
</evidence>
<keyword evidence="4" id="KW-1003">Cell membrane</keyword>
<keyword evidence="9" id="KW-0418">Kinase</keyword>
<keyword evidence="10" id="KW-0067">ATP-binding</keyword>
<dbReference type="PANTHER" id="PTHR43547">
    <property type="entry name" value="TWO-COMPONENT HISTIDINE KINASE"/>
    <property type="match status" value="1"/>
</dbReference>
<organism evidence="17 18">
    <name type="scientific">Microbacterium sediminis</name>
    <dbReference type="NCBI Taxonomy" id="904291"/>
    <lineage>
        <taxon>Bacteria</taxon>
        <taxon>Bacillati</taxon>
        <taxon>Actinomycetota</taxon>
        <taxon>Actinomycetes</taxon>
        <taxon>Micrococcales</taxon>
        <taxon>Microbacteriaceae</taxon>
        <taxon>Microbacterium</taxon>
    </lineage>
</organism>
<evidence type="ECO:0000256" key="10">
    <source>
        <dbReference type="ARBA" id="ARBA00022840"/>
    </source>
</evidence>
<dbReference type="AlphaFoldDB" id="A0A1B9NCW3"/>
<gene>
    <name evidence="17" type="ORF">A7J15_04895</name>
</gene>
<comment type="caution">
    <text evidence="17">The sequence shown here is derived from an EMBL/GenBank/DDBJ whole genome shotgun (WGS) entry which is preliminary data.</text>
</comment>
<evidence type="ECO:0000256" key="14">
    <source>
        <dbReference type="SAM" id="Phobius"/>
    </source>
</evidence>
<dbReference type="EC" id="2.7.13.3" evidence="3"/>
<keyword evidence="15" id="KW-0732">Signal</keyword>
<dbReference type="InterPro" id="IPR029151">
    <property type="entry name" value="Sensor-like_sf"/>
</dbReference>
<dbReference type="SUPFAM" id="SSF103190">
    <property type="entry name" value="Sensory domain-like"/>
    <property type="match status" value="1"/>
</dbReference>
<evidence type="ECO:0000313" key="18">
    <source>
        <dbReference type="Proteomes" id="UP000093355"/>
    </source>
</evidence>
<dbReference type="PRINTS" id="PR00344">
    <property type="entry name" value="BCTRLSENSOR"/>
</dbReference>